<dbReference type="Pfam" id="PF00665">
    <property type="entry name" value="rve"/>
    <property type="match status" value="1"/>
</dbReference>
<dbReference type="WBParaSite" id="PDA_v2.g17228.t1">
    <property type="protein sequence ID" value="PDA_v2.g17228.t1"/>
    <property type="gene ID" value="PDA_v2.g17228"/>
</dbReference>
<evidence type="ECO:0000256" key="3">
    <source>
        <dbReference type="SAM" id="MobiDB-lite"/>
    </source>
</evidence>
<dbReference type="GO" id="GO:0015074">
    <property type="term" value="P:DNA integration"/>
    <property type="evidence" value="ECO:0007669"/>
    <property type="project" value="InterPro"/>
</dbReference>
<evidence type="ECO:0000256" key="1">
    <source>
        <dbReference type="ARBA" id="ARBA00012493"/>
    </source>
</evidence>
<evidence type="ECO:0000256" key="2">
    <source>
        <dbReference type="SAM" id="Coils"/>
    </source>
</evidence>
<dbReference type="InterPro" id="IPR001584">
    <property type="entry name" value="Integrase_cat-core"/>
</dbReference>
<dbReference type="AlphaFoldDB" id="A0A914PHC6"/>
<dbReference type="Proteomes" id="UP000887578">
    <property type="component" value="Unplaced"/>
</dbReference>
<name>A0A914PHC6_9BILA</name>
<dbReference type="Pfam" id="PF17921">
    <property type="entry name" value="Integrase_H2C2"/>
    <property type="match status" value="1"/>
</dbReference>
<evidence type="ECO:0000259" key="4">
    <source>
        <dbReference type="PROSITE" id="PS50994"/>
    </source>
</evidence>
<dbReference type="InterPro" id="IPR041588">
    <property type="entry name" value="Integrase_H2C2"/>
</dbReference>
<dbReference type="GO" id="GO:0003676">
    <property type="term" value="F:nucleic acid binding"/>
    <property type="evidence" value="ECO:0007669"/>
    <property type="project" value="InterPro"/>
</dbReference>
<organism evidence="5 6">
    <name type="scientific">Panagrolaimus davidi</name>
    <dbReference type="NCBI Taxonomy" id="227884"/>
    <lineage>
        <taxon>Eukaryota</taxon>
        <taxon>Metazoa</taxon>
        <taxon>Ecdysozoa</taxon>
        <taxon>Nematoda</taxon>
        <taxon>Chromadorea</taxon>
        <taxon>Rhabditida</taxon>
        <taxon>Tylenchina</taxon>
        <taxon>Panagrolaimomorpha</taxon>
        <taxon>Panagrolaimoidea</taxon>
        <taxon>Panagrolaimidae</taxon>
        <taxon>Panagrolaimus</taxon>
    </lineage>
</organism>
<dbReference type="SUPFAM" id="SSF53098">
    <property type="entry name" value="Ribonuclease H-like"/>
    <property type="match status" value="1"/>
</dbReference>
<dbReference type="Gene3D" id="3.30.420.10">
    <property type="entry name" value="Ribonuclease H-like superfamily/Ribonuclease H"/>
    <property type="match status" value="1"/>
</dbReference>
<feature type="coiled-coil region" evidence="2">
    <location>
        <begin position="500"/>
        <end position="527"/>
    </location>
</feature>
<proteinExistence type="predicted"/>
<evidence type="ECO:0000313" key="5">
    <source>
        <dbReference type="Proteomes" id="UP000887578"/>
    </source>
</evidence>
<sequence>MLDREDDNLAIEKLDEEMSPLNWDVIKEATREDVELQKVLKFNREGWPKVVEKELVAWEKRREALTNGDGYLLFNDKPVIPKDLIPKVLKMLHDVHVGRDRMLQIARENFWYPNVTKDIKNIARSCEICNGCFKSQKERLHPWEPPEKFWDRVHIDYAGPYKGFMWLIAVDARTNWLEVIKTNKCDTATTLKALKEISSRFGLMKQLVSDNGPAFASEDFAKFCKNRGIQHTKTPPYHPQSNGLAERAVRSFKEGMEKFLAAGCNLQEALWNTLLMHRSTKASPKNLSPFEAVFGQAIVTKHTLHAVELGKEKAGKADLVVGEKVWVRMFQTGPRWKPGYIREVTGAVTYLVECLGDVVVRHRDHLRKASEICINNDKNKKQVKNENEKVVDHSSQKSQSKKVEKSTSKAAVPSQKIRQSVRNRKQTQFFGINWLKMDSSSSSHSPPPSATVDKPAANDILRVSPPKGKPRYERKRLASQRVKEYRTAHRREKRHKDAMAKETLQKLEKAEAKIREYKMVVKRGKRLSKKDVAQFYKVMNHAYKSVSAYGKKAEELENLSDGWELAKQDLEEK</sequence>
<feature type="region of interest" description="Disordered" evidence="3">
    <location>
        <begin position="437"/>
        <end position="473"/>
    </location>
</feature>
<dbReference type="InterPro" id="IPR050951">
    <property type="entry name" value="Retrovirus_Pol_polyprotein"/>
</dbReference>
<dbReference type="PANTHER" id="PTHR37984">
    <property type="entry name" value="PROTEIN CBG26694"/>
    <property type="match status" value="1"/>
</dbReference>
<dbReference type="InterPro" id="IPR012337">
    <property type="entry name" value="RNaseH-like_sf"/>
</dbReference>
<reference evidence="6" key="1">
    <citation type="submission" date="2022-11" db="UniProtKB">
        <authorList>
            <consortium name="WormBaseParasite"/>
        </authorList>
    </citation>
    <scope>IDENTIFICATION</scope>
</reference>
<accession>A0A914PHC6</accession>
<feature type="domain" description="Integrase catalytic" evidence="4">
    <location>
        <begin position="142"/>
        <end position="297"/>
    </location>
</feature>
<dbReference type="Gene3D" id="1.10.340.70">
    <property type="match status" value="1"/>
</dbReference>
<dbReference type="PANTHER" id="PTHR37984:SF5">
    <property type="entry name" value="PROTEIN NYNRIN-LIKE"/>
    <property type="match status" value="1"/>
</dbReference>
<keyword evidence="5" id="KW-1185">Reference proteome</keyword>
<dbReference type="GO" id="GO:0003964">
    <property type="term" value="F:RNA-directed DNA polymerase activity"/>
    <property type="evidence" value="ECO:0007669"/>
    <property type="project" value="UniProtKB-EC"/>
</dbReference>
<feature type="compositionally biased region" description="Basic and acidic residues" evidence="3">
    <location>
        <begin position="382"/>
        <end position="407"/>
    </location>
</feature>
<protein>
    <recommendedName>
        <fullName evidence="1">RNA-directed DNA polymerase</fullName>
        <ecNumber evidence="1">2.7.7.49</ecNumber>
    </recommendedName>
</protein>
<feature type="region of interest" description="Disordered" evidence="3">
    <location>
        <begin position="382"/>
        <end position="423"/>
    </location>
</feature>
<evidence type="ECO:0000313" key="6">
    <source>
        <dbReference type="WBParaSite" id="PDA_v2.g17228.t1"/>
    </source>
</evidence>
<dbReference type="PROSITE" id="PS50994">
    <property type="entry name" value="INTEGRASE"/>
    <property type="match status" value="1"/>
</dbReference>
<dbReference type="InterPro" id="IPR036397">
    <property type="entry name" value="RNaseH_sf"/>
</dbReference>
<dbReference type="EC" id="2.7.7.49" evidence="1"/>
<keyword evidence="2" id="KW-0175">Coiled coil</keyword>